<dbReference type="SMART" id="SM00220">
    <property type="entry name" value="S_TKc"/>
    <property type="match status" value="1"/>
</dbReference>
<evidence type="ECO:0000256" key="1">
    <source>
        <dbReference type="ARBA" id="ARBA00022527"/>
    </source>
</evidence>
<keyword evidence="7" id="KW-0472">Membrane</keyword>
<feature type="transmembrane region" description="Helical" evidence="7">
    <location>
        <begin position="586"/>
        <end position="605"/>
    </location>
</feature>
<accession>A0A1C5ANI2</accession>
<dbReference type="Gene3D" id="1.10.510.10">
    <property type="entry name" value="Transferase(Phosphotransferase) domain 1"/>
    <property type="match status" value="1"/>
</dbReference>
<dbReference type="SUPFAM" id="SSF56112">
    <property type="entry name" value="Protein kinase-like (PK-like)"/>
    <property type="match status" value="1"/>
</dbReference>
<evidence type="ECO:0000256" key="5">
    <source>
        <dbReference type="ARBA" id="ARBA00022840"/>
    </source>
</evidence>
<protein>
    <submittedName>
        <fullName evidence="9">Serine/threonine protein kinase</fullName>
    </submittedName>
</protein>
<keyword evidence="10" id="KW-1185">Reference proteome</keyword>
<feature type="compositionally biased region" description="Basic and acidic residues" evidence="6">
    <location>
        <begin position="1"/>
        <end position="11"/>
    </location>
</feature>
<gene>
    <name evidence="9" type="ORF">GA0070563_11572</name>
</gene>
<evidence type="ECO:0000256" key="3">
    <source>
        <dbReference type="ARBA" id="ARBA00022741"/>
    </source>
</evidence>
<evidence type="ECO:0000256" key="7">
    <source>
        <dbReference type="SAM" id="Phobius"/>
    </source>
</evidence>
<name>A0A1C5ANI2_9ACTN</name>
<feature type="transmembrane region" description="Helical" evidence="7">
    <location>
        <begin position="805"/>
        <end position="823"/>
    </location>
</feature>
<evidence type="ECO:0000256" key="6">
    <source>
        <dbReference type="SAM" id="MobiDB-lite"/>
    </source>
</evidence>
<keyword evidence="4 9" id="KW-0418">Kinase</keyword>
<dbReference type="PROSITE" id="PS50011">
    <property type="entry name" value="PROTEIN_KINASE_DOM"/>
    <property type="match status" value="1"/>
</dbReference>
<keyword evidence="7" id="KW-1133">Transmembrane helix</keyword>
<dbReference type="Pfam" id="PF00069">
    <property type="entry name" value="Pkinase"/>
    <property type="match status" value="1"/>
</dbReference>
<dbReference type="InterPro" id="IPR008271">
    <property type="entry name" value="Ser/Thr_kinase_AS"/>
</dbReference>
<sequence>MSDVPTRREGPGRQAAPTTADPTPGTAPATTRETPPPGPAAPATGGDDSGLPQGVSARFSPVRHLATGGEAHLVMLVEERATGLTRVAKVYPTSVRPDPRLLDALRTADERHVVRMLDYGTEVNRYGTPTSWEVLEYLPHGSLAALARAHGGPLPPQQVRRVVAEVTDALAYLHGQLRHGDATGIAHRDIKPENVLVRSVDPLELVLCDFGLVAELRATRRSTGRAGTPAYQAPETWWQKSQEPAQDWWSLGVLVVELLTGRNPNSGVGGDTANERTIFEHVATYGVDLSGVTDPGWLLLCRGLLTRVPALRWGADQVRSWLAGETPAVDDPDPAPEPERRPVPPFELAGRLCRNPAEVGVAMSENWQAAVGLFRRRESQLDLDDWLRDNFPRLDLPTNLMKSKAAGRDDAAARVVRFVSHVAPELPPVFEDEPADGPGLAGLAARAVAGEPAAAGIVARLDAQLLRALARHRCRAHPGCADGPCAVLADTAERLARVTSAVDARARQLGGELAAGATGGWPRGTPPELDQALPVARALALRLLVDPDHGGRLRATLARQKRAAGRCDWWERLREEAGSGGDDRQVAAAALAAALIPFATARMAAEKAAAAEARQRERNADAARAGWVPPTRATLRNVWRDAVNYLLAVAIGYLTTFAAAAFWTLGEFPDAWARPAVMLTRVAAVQTAVALPLLALLACLVICPADAEAGLRRARRLCWAAGAVVWALLTADDGTYAMFLQFPVVLDTGVRTWLTDLATGYGEAYPYVAGGGLLLAVWLGRRLAARAYGTEGGRLSGRVQRGVRGAVIALVAVLYLLQPVYVWQGWAVPLLPEPTRVWWLL</sequence>
<dbReference type="PANTHER" id="PTHR24350">
    <property type="entry name" value="SERINE/THREONINE-PROTEIN KINASE IAL-RELATED"/>
    <property type="match status" value="1"/>
</dbReference>
<feature type="region of interest" description="Disordered" evidence="6">
    <location>
        <begin position="1"/>
        <end position="56"/>
    </location>
</feature>
<dbReference type="GO" id="GO:0004674">
    <property type="term" value="F:protein serine/threonine kinase activity"/>
    <property type="evidence" value="ECO:0007669"/>
    <property type="project" value="UniProtKB-KW"/>
</dbReference>
<proteinExistence type="predicted"/>
<feature type="transmembrane region" description="Helical" evidence="7">
    <location>
        <begin position="717"/>
        <end position="744"/>
    </location>
</feature>
<dbReference type="Proteomes" id="UP000183585">
    <property type="component" value="Unassembled WGS sequence"/>
</dbReference>
<evidence type="ECO:0000313" key="9">
    <source>
        <dbReference type="EMBL" id="SCF46802.1"/>
    </source>
</evidence>
<feature type="transmembrane region" description="Helical" evidence="7">
    <location>
        <begin position="764"/>
        <end position="784"/>
    </location>
</feature>
<feature type="domain" description="Protein kinase" evidence="8">
    <location>
        <begin position="59"/>
        <end position="322"/>
    </location>
</feature>
<feature type="transmembrane region" description="Helical" evidence="7">
    <location>
        <begin position="683"/>
        <end position="705"/>
    </location>
</feature>
<dbReference type="GO" id="GO:0005524">
    <property type="term" value="F:ATP binding"/>
    <property type="evidence" value="ECO:0007669"/>
    <property type="project" value="UniProtKB-KW"/>
</dbReference>
<keyword evidence="7" id="KW-0812">Transmembrane</keyword>
<feature type="transmembrane region" description="Helical" evidence="7">
    <location>
        <begin position="642"/>
        <end position="663"/>
    </location>
</feature>
<evidence type="ECO:0000256" key="4">
    <source>
        <dbReference type="ARBA" id="ARBA00022777"/>
    </source>
</evidence>
<evidence type="ECO:0000256" key="2">
    <source>
        <dbReference type="ARBA" id="ARBA00022679"/>
    </source>
</evidence>
<evidence type="ECO:0000313" key="10">
    <source>
        <dbReference type="Proteomes" id="UP000183585"/>
    </source>
</evidence>
<dbReference type="EMBL" id="FMCT01000015">
    <property type="protein sequence ID" value="SCF46802.1"/>
    <property type="molecule type" value="Genomic_DNA"/>
</dbReference>
<dbReference type="InterPro" id="IPR000719">
    <property type="entry name" value="Prot_kinase_dom"/>
</dbReference>
<dbReference type="RefSeq" id="WP_074477839.1">
    <property type="nucleotide sequence ID" value="NZ_FMCT01000015.1"/>
</dbReference>
<dbReference type="AlphaFoldDB" id="A0A1C5ANI2"/>
<evidence type="ECO:0000259" key="8">
    <source>
        <dbReference type="PROSITE" id="PS50011"/>
    </source>
</evidence>
<dbReference type="STRING" id="47853.TK50_14270"/>
<keyword evidence="5" id="KW-0067">ATP-binding</keyword>
<reference evidence="10" key="1">
    <citation type="submission" date="2016-06" db="EMBL/GenBank/DDBJ databases">
        <authorList>
            <person name="Varghese N."/>
            <person name="Submissions Spin"/>
        </authorList>
    </citation>
    <scope>NUCLEOTIDE SEQUENCE [LARGE SCALE GENOMIC DNA]</scope>
    <source>
        <strain evidence="10">DSM 43168</strain>
    </source>
</reference>
<dbReference type="PROSITE" id="PS00108">
    <property type="entry name" value="PROTEIN_KINASE_ST"/>
    <property type="match status" value="1"/>
</dbReference>
<keyword evidence="1 9" id="KW-0723">Serine/threonine-protein kinase</keyword>
<dbReference type="InterPro" id="IPR011009">
    <property type="entry name" value="Kinase-like_dom_sf"/>
</dbReference>
<keyword evidence="2" id="KW-0808">Transferase</keyword>
<organism evidence="9 10">
    <name type="scientific">Micromonospora carbonacea</name>
    <dbReference type="NCBI Taxonomy" id="47853"/>
    <lineage>
        <taxon>Bacteria</taxon>
        <taxon>Bacillati</taxon>
        <taxon>Actinomycetota</taxon>
        <taxon>Actinomycetes</taxon>
        <taxon>Micromonosporales</taxon>
        <taxon>Micromonosporaceae</taxon>
        <taxon>Micromonospora</taxon>
    </lineage>
</organism>
<dbReference type="InterPro" id="IPR030616">
    <property type="entry name" value="Aur-like"/>
</dbReference>
<keyword evidence="3" id="KW-0547">Nucleotide-binding</keyword>
<feature type="compositionally biased region" description="Low complexity" evidence="6">
    <location>
        <begin position="15"/>
        <end position="33"/>
    </location>
</feature>